<evidence type="ECO:0000313" key="12">
    <source>
        <dbReference type="EMBL" id="CAE7185214.1"/>
    </source>
</evidence>
<keyword evidence="13" id="KW-1185">Reference proteome</keyword>
<proteinExistence type="inferred from homology"/>
<dbReference type="Pfam" id="PF12701">
    <property type="entry name" value="LSM14"/>
    <property type="match status" value="1"/>
</dbReference>
<feature type="region of interest" description="Disordered" evidence="10">
    <location>
        <begin position="891"/>
        <end position="1046"/>
    </location>
</feature>
<dbReference type="InterPro" id="IPR002885">
    <property type="entry name" value="PPR_rpt"/>
</dbReference>
<comment type="similarity">
    <text evidence="5">Belongs to the DPH7 family.</text>
</comment>
<keyword evidence="3" id="KW-0677">Repeat</keyword>
<feature type="repeat" description="PPR" evidence="9">
    <location>
        <begin position="74"/>
        <end position="108"/>
    </location>
</feature>
<accession>A0A812IV60</accession>
<evidence type="ECO:0000256" key="5">
    <source>
        <dbReference type="ARBA" id="ARBA00038092"/>
    </source>
</evidence>
<dbReference type="GO" id="GO:0003723">
    <property type="term" value="F:RNA binding"/>
    <property type="evidence" value="ECO:0007669"/>
    <property type="project" value="InterPro"/>
</dbReference>
<dbReference type="PROSITE" id="PS00678">
    <property type="entry name" value="WD_REPEATS_1"/>
    <property type="match status" value="1"/>
</dbReference>
<dbReference type="EC" id="3.1.1.97" evidence="6"/>
<dbReference type="Pfam" id="PF13041">
    <property type="entry name" value="PPR_2"/>
    <property type="match status" value="1"/>
</dbReference>
<gene>
    <name evidence="12" type="primary">wdr85</name>
    <name evidence="12" type="ORF">SNEC2469_LOCUS872</name>
</gene>
<feature type="compositionally biased region" description="Gly residues" evidence="10">
    <location>
        <begin position="946"/>
        <end position="956"/>
    </location>
</feature>
<dbReference type="EMBL" id="CAJNJA010005193">
    <property type="protein sequence ID" value="CAE7185214.1"/>
    <property type="molecule type" value="Genomic_DNA"/>
</dbReference>
<dbReference type="OrthoDB" id="273771at2759"/>
<evidence type="ECO:0000256" key="9">
    <source>
        <dbReference type="PROSITE-ProRule" id="PRU00708"/>
    </source>
</evidence>
<evidence type="ECO:0000256" key="8">
    <source>
        <dbReference type="PROSITE-ProRule" id="PRU00221"/>
    </source>
</evidence>
<comment type="catalytic activity">
    <reaction evidence="7">
        <text>diphthine methyl ester-[translation elongation factor 2] + H2O = diphthine-[translation elongation factor 2] + methanol + H(+)</text>
        <dbReference type="Rhea" id="RHEA:42656"/>
        <dbReference type="Rhea" id="RHEA-COMP:10172"/>
        <dbReference type="Rhea" id="RHEA-COMP:10173"/>
        <dbReference type="ChEBI" id="CHEBI:15377"/>
        <dbReference type="ChEBI" id="CHEBI:15378"/>
        <dbReference type="ChEBI" id="CHEBI:17790"/>
        <dbReference type="ChEBI" id="CHEBI:79005"/>
        <dbReference type="ChEBI" id="CHEBI:82696"/>
        <dbReference type="EC" id="3.1.1.97"/>
    </reaction>
</comment>
<dbReference type="GO" id="GO:0005737">
    <property type="term" value="C:cytoplasm"/>
    <property type="evidence" value="ECO:0007669"/>
    <property type="project" value="TreeGrafter"/>
</dbReference>
<dbReference type="SUPFAM" id="SSF50978">
    <property type="entry name" value="WD40 repeat-like"/>
    <property type="match status" value="1"/>
</dbReference>
<dbReference type="PROSITE" id="PS50082">
    <property type="entry name" value="WD_REPEATS_2"/>
    <property type="match status" value="2"/>
</dbReference>
<dbReference type="GO" id="GO:0061685">
    <property type="term" value="F:diphthine methylesterase activity"/>
    <property type="evidence" value="ECO:0007669"/>
    <property type="project" value="UniProtKB-EC"/>
</dbReference>
<evidence type="ECO:0000256" key="1">
    <source>
        <dbReference type="ARBA" id="ARBA00005156"/>
    </source>
</evidence>
<evidence type="ECO:0000259" key="11">
    <source>
        <dbReference type="PROSITE" id="PS52002"/>
    </source>
</evidence>
<dbReference type="AlphaFoldDB" id="A0A812IV60"/>
<sequence>LQRDVVAYNAAISSCEKCGQWHVALAVLAKMRASMVAPDIITYAAAISACENAEQWEEALVLLGQLHSFRLSANLITYSAAISACEKGAKWQLALALFHQMRSQLLLPDLIVFNATILSCASAGLWQPTLVLLTELRRQMLPPGVQCFSAITGACTKGRQMARACDVALAVEQTTLRLLRGVRATFVQLKLAYFALAKLLEAQRAEFWTMPPQQGGKGRKGKGARSSGERGHVALPGFQFQCGLMWTPIEAGGTLVNCSDWEDDRIQLRRAEASEAVERRDAFAVKASRYVPWNINLHGAMDPLHLMELKGEVFESCEIYPDVVEFCPCGDEACLAWGTYEHVEETNQRKGALVFASIEQCDQSHQYSLLRTQVIESPGVYDIAWGPDGSVLATACADGCVRLCSQSRGVLHEASNVSEQILTHLCFGAGGDGLAAVGQDGKCYHLKLDASGFQKLAEKQQHDLEAWCVDVSPAEPDLVLSGADDGHVAVWDVREPDAPALRNRRSHEAGVTALAFNPFNPLQVASGSYDERLRLFDLRKLTAEPVAKTGRLGDGAYQIAWHPRWRGILAVAAMRCGFPLFRLDDAGFECLTAYAADAPEGTHGSLGYGISWQFAASSETSLAASASFYDRSVHLWTVRQGFDTFDTAAVSKQVTALVGGEQDVTMIGRARFNAQETADWISSRYQAVMEDYEKQKSGNKSIHHFSDLTPVNAWGSGAKPVAVLRVLPGKEDFLQQLQTALLHFQRARQGEEANAIVDVYNSGLSERASVLKRSTKSWIPFAPTPRWIQLPDNLNSVFALPLRQPVMSSGVPYIGSKISLITTSDMRYEGFLRTLNREESTIAVESVRSFGTEGRADQTRGQSEIPVSNEIYDFIVFRGKDLKDLTVLQGIPENAPQPQPAPATRPPAQSPHMQGSYGQHLNKKNIEYDTGPGMYHPSQMAPSGPMGEGPSGGFGSSGYQRHSPPAVSRNGYGPPPSSCGGAGVGHMGDSLGGSYLSSTGSRPPSEKSGYAQVRIEAPSRTPPSYHDGPHGPPPSYVERPAPSQYE</sequence>
<feature type="compositionally biased region" description="Low complexity" evidence="10">
    <location>
        <begin position="988"/>
        <end position="1001"/>
    </location>
</feature>
<evidence type="ECO:0000256" key="3">
    <source>
        <dbReference type="ARBA" id="ARBA00022737"/>
    </source>
</evidence>
<dbReference type="PANTHER" id="PTHR46042:SF1">
    <property type="entry name" value="DIPHTHINE METHYLTRANSFERASE"/>
    <property type="match status" value="1"/>
</dbReference>
<organism evidence="12 13">
    <name type="scientific">Symbiodinium necroappetens</name>
    <dbReference type="NCBI Taxonomy" id="1628268"/>
    <lineage>
        <taxon>Eukaryota</taxon>
        <taxon>Sar</taxon>
        <taxon>Alveolata</taxon>
        <taxon>Dinophyceae</taxon>
        <taxon>Suessiales</taxon>
        <taxon>Symbiodiniaceae</taxon>
        <taxon>Symbiodinium</taxon>
    </lineage>
</organism>
<comment type="pathway">
    <text evidence="1">Protein modification; peptidyl-diphthamide biosynthesis.</text>
</comment>
<dbReference type="PROSITE" id="PS51375">
    <property type="entry name" value="PPR"/>
    <property type="match status" value="2"/>
</dbReference>
<keyword evidence="2 8" id="KW-0853">WD repeat</keyword>
<dbReference type="SUPFAM" id="SSF50182">
    <property type="entry name" value="Sm-like ribonucleoproteins"/>
    <property type="match status" value="1"/>
</dbReference>
<evidence type="ECO:0000256" key="7">
    <source>
        <dbReference type="ARBA" id="ARBA00047551"/>
    </source>
</evidence>
<name>A0A812IV60_9DINO</name>
<evidence type="ECO:0000256" key="6">
    <source>
        <dbReference type="ARBA" id="ARBA00039131"/>
    </source>
</evidence>
<keyword evidence="4" id="KW-0378">Hydrolase</keyword>
<feature type="domain" description="Sm" evidence="11">
    <location>
        <begin position="805"/>
        <end position="891"/>
    </location>
</feature>
<dbReference type="InterPro" id="IPR025609">
    <property type="entry name" value="Lsm14-like_N"/>
</dbReference>
<dbReference type="Pfam" id="PF00400">
    <property type="entry name" value="WD40"/>
    <property type="match status" value="3"/>
</dbReference>
<feature type="non-terminal residue" evidence="12">
    <location>
        <position position="1"/>
    </location>
</feature>
<dbReference type="Proteomes" id="UP000601435">
    <property type="component" value="Unassembled WGS sequence"/>
</dbReference>
<dbReference type="InterPro" id="IPR052415">
    <property type="entry name" value="Diphthine_MTase"/>
</dbReference>
<dbReference type="InterPro" id="IPR047575">
    <property type="entry name" value="Sm"/>
</dbReference>
<dbReference type="InterPro" id="IPR001680">
    <property type="entry name" value="WD40_rpt"/>
</dbReference>
<dbReference type="SMART" id="SM01271">
    <property type="entry name" value="LSM14"/>
    <property type="match status" value="1"/>
</dbReference>
<comment type="caution">
    <text evidence="12">The sequence shown here is derived from an EMBL/GenBank/DDBJ whole genome shotgun (WGS) entry which is preliminary data.</text>
</comment>
<dbReference type="InterPro" id="IPR010920">
    <property type="entry name" value="LSM_dom_sf"/>
</dbReference>
<dbReference type="GO" id="GO:0017183">
    <property type="term" value="P:protein histidyl modification to diphthamide"/>
    <property type="evidence" value="ECO:0007669"/>
    <property type="project" value="TreeGrafter"/>
</dbReference>
<feature type="non-terminal residue" evidence="12">
    <location>
        <position position="1046"/>
    </location>
</feature>
<protein>
    <recommendedName>
        <fullName evidence="6">methylated diphthine methylhydrolase</fullName>
        <ecNumber evidence="6">3.1.1.97</ecNumber>
    </recommendedName>
</protein>
<dbReference type="Gene3D" id="2.130.10.10">
    <property type="entry name" value="YVTN repeat-like/Quinoprotein amine dehydrogenase"/>
    <property type="match status" value="1"/>
</dbReference>
<evidence type="ECO:0000256" key="10">
    <source>
        <dbReference type="SAM" id="MobiDB-lite"/>
    </source>
</evidence>
<evidence type="ECO:0000313" key="13">
    <source>
        <dbReference type="Proteomes" id="UP000601435"/>
    </source>
</evidence>
<feature type="compositionally biased region" description="Pro residues" evidence="10">
    <location>
        <begin position="895"/>
        <end position="909"/>
    </location>
</feature>
<dbReference type="SMART" id="SM00320">
    <property type="entry name" value="WD40"/>
    <property type="match status" value="4"/>
</dbReference>
<evidence type="ECO:0000256" key="4">
    <source>
        <dbReference type="ARBA" id="ARBA00022801"/>
    </source>
</evidence>
<dbReference type="InterPro" id="IPR011990">
    <property type="entry name" value="TPR-like_helical_dom_sf"/>
</dbReference>
<dbReference type="Pfam" id="PF01535">
    <property type="entry name" value="PPR"/>
    <property type="match status" value="1"/>
</dbReference>
<dbReference type="PANTHER" id="PTHR46042">
    <property type="entry name" value="DIPHTHINE METHYLTRANSFERASE"/>
    <property type="match status" value="1"/>
</dbReference>
<dbReference type="InterPro" id="IPR015943">
    <property type="entry name" value="WD40/YVTN_repeat-like_dom_sf"/>
</dbReference>
<feature type="repeat" description="WD" evidence="8">
    <location>
        <begin position="504"/>
        <end position="539"/>
    </location>
</feature>
<dbReference type="PROSITE" id="PS52002">
    <property type="entry name" value="SM"/>
    <property type="match status" value="1"/>
</dbReference>
<reference evidence="12" key="1">
    <citation type="submission" date="2021-02" db="EMBL/GenBank/DDBJ databases">
        <authorList>
            <person name="Dougan E. K."/>
            <person name="Rhodes N."/>
            <person name="Thang M."/>
            <person name="Chan C."/>
        </authorList>
    </citation>
    <scope>NUCLEOTIDE SEQUENCE</scope>
</reference>
<evidence type="ECO:0000256" key="2">
    <source>
        <dbReference type="ARBA" id="ARBA00022574"/>
    </source>
</evidence>
<dbReference type="InterPro" id="IPR019775">
    <property type="entry name" value="WD40_repeat_CS"/>
</dbReference>
<feature type="repeat" description="PPR" evidence="9">
    <location>
        <begin position="4"/>
        <end position="38"/>
    </location>
</feature>
<dbReference type="Gene3D" id="1.25.40.10">
    <property type="entry name" value="Tetratricopeptide repeat domain"/>
    <property type="match status" value="2"/>
</dbReference>
<feature type="repeat" description="WD" evidence="8">
    <location>
        <begin position="459"/>
        <end position="501"/>
    </location>
</feature>
<dbReference type="InterPro" id="IPR036322">
    <property type="entry name" value="WD40_repeat_dom_sf"/>
</dbReference>
<dbReference type="Gene3D" id="2.30.30.100">
    <property type="match status" value="1"/>
</dbReference>
<dbReference type="CDD" id="cd01736">
    <property type="entry name" value="LSm14_N"/>
    <property type="match status" value="1"/>
</dbReference>